<dbReference type="PANTHER" id="PTHR30537">
    <property type="entry name" value="HTH-TYPE TRANSCRIPTIONAL REGULATOR"/>
    <property type="match status" value="1"/>
</dbReference>
<dbReference type="Gene3D" id="3.40.190.290">
    <property type="match status" value="1"/>
</dbReference>
<dbReference type="Proteomes" id="UP000544872">
    <property type="component" value="Unassembled WGS sequence"/>
</dbReference>
<dbReference type="Pfam" id="PF03466">
    <property type="entry name" value="LysR_substrate"/>
    <property type="match status" value="1"/>
</dbReference>
<dbReference type="InterPro" id="IPR036388">
    <property type="entry name" value="WH-like_DNA-bd_sf"/>
</dbReference>
<dbReference type="GO" id="GO:0003700">
    <property type="term" value="F:DNA-binding transcription factor activity"/>
    <property type="evidence" value="ECO:0007669"/>
    <property type="project" value="InterPro"/>
</dbReference>
<proteinExistence type="inferred from homology"/>
<protein>
    <submittedName>
        <fullName evidence="6">DNA-binding transcriptional LysR family regulator</fullName>
    </submittedName>
</protein>
<dbReference type="EMBL" id="JACIIX010000008">
    <property type="protein sequence ID" value="MBB6210919.1"/>
    <property type="molecule type" value="Genomic_DNA"/>
</dbReference>
<dbReference type="AlphaFoldDB" id="A0A7X0DN32"/>
<dbReference type="Pfam" id="PF00126">
    <property type="entry name" value="HTH_1"/>
    <property type="match status" value="1"/>
</dbReference>
<comment type="caution">
    <text evidence="6">The sequence shown here is derived from an EMBL/GenBank/DDBJ whole genome shotgun (WGS) entry which is preliminary data.</text>
</comment>
<dbReference type="FunFam" id="1.10.10.10:FF:000001">
    <property type="entry name" value="LysR family transcriptional regulator"/>
    <property type="match status" value="1"/>
</dbReference>
<dbReference type="FunFam" id="3.40.190.290:FF:000001">
    <property type="entry name" value="Transcriptional regulator, LysR family"/>
    <property type="match status" value="1"/>
</dbReference>
<evidence type="ECO:0000256" key="4">
    <source>
        <dbReference type="ARBA" id="ARBA00023163"/>
    </source>
</evidence>
<evidence type="ECO:0000313" key="6">
    <source>
        <dbReference type="EMBL" id="MBB6210919.1"/>
    </source>
</evidence>
<dbReference type="InterPro" id="IPR005119">
    <property type="entry name" value="LysR_subst-bd"/>
</dbReference>
<comment type="similarity">
    <text evidence="1">Belongs to the LysR transcriptional regulatory family.</text>
</comment>
<dbReference type="InterPro" id="IPR058163">
    <property type="entry name" value="LysR-type_TF_proteobact-type"/>
</dbReference>
<evidence type="ECO:0000256" key="2">
    <source>
        <dbReference type="ARBA" id="ARBA00023015"/>
    </source>
</evidence>
<evidence type="ECO:0000256" key="3">
    <source>
        <dbReference type="ARBA" id="ARBA00023125"/>
    </source>
</evidence>
<keyword evidence="7" id="KW-1185">Reference proteome</keyword>
<dbReference type="InterPro" id="IPR036390">
    <property type="entry name" value="WH_DNA-bd_sf"/>
</dbReference>
<accession>A0A7X0DN32</accession>
<dbReference type="SUPFAM" id="SSF46785">
    <property type="entry name" value="Winged helix' DNA-binding domain"/>
    <property type="match status" value="1"/>
</dbReference>
<evidence type="ECO:0000256" key="1">
    <source>
        <dbReference type="ARBA" id="ARBA00009437"/>
    </source>
</evidence>
<name>A0A7X0DN32_NOVIT</name>
<dbReference type="PROSITE" id="PS50931">
    <property type="entry name" value="HTH_LYSR"/>
    <property type="match status" value="1"/>
</dbReference>
<keyword evidence="2" id="KW-0805">Transcription regulation</keyword>
<dbReference type="Gene3D" id="1.10.10.10">
    <property type="entry name" value="Winged helix-like DNA-binding domain superfamily/Winged helix DNA-binding domain"/>
    <property type="match status" value="1"/>
</dbReference>
<reference evidence="6 7" key="1">
    <citation type="submission" date="2020-08" db="EMBL/GenBank/DDBJ databases">
        <title>Genomic Encyclopedia of Type Strains, Phase IV (KMG-IV): sequencing the most valuable type-strain genomes for metagenomic binning, comparative biology and taxonomic classification.</title>
        <authorList>
            <person name="Goeker M."/>
        </authorList>
    </citation>
    <scope>NUCLEOTIDE SEQUENCE [LARGE SCALE GENOMIC DNA]</scope>
    <source>
        <strain evidence="6 7">DSM 11590</strain>
    </source>
</reference>
<keyword evidence="4" id="KW-0804">Transcription</keyword>
<dbReference type="InterPro" id="IPR000847">
    <property type="entry name" value="LysR_HTH_N"/>
</dbReference>
<feature type="domain" description="HTH lysR-type" evidence="5">
    <location>
        <begin position="1"/>
        <end position="59"/>
    </location>
</feature>
<dbReference type="PANTHER" id="PTHR30537:SF10">
    <property type="entry name" value="TRANSCRIPTIONAL REGULATOR-RELATED"/>
    <property type="match status" value="1"/>
</dbReference>
<evidence type="ECO:0000259" key="5">
    <source>
        <dbReference type="PROSITE" id="PS50931"/>
    </source>
</evidence>
<gene>
    <name evidence="6" type="ORF">FHS48_002349</name>
</gene>
<dbReference type="PRINTS" id="PR00039">
    <property type="entry name" value="HTHLYSR"/>
</dbReference>
<dbReference type="GO" id="GO:0006351">
    <property type="term" value="P:DNA-templated transcription"/>
    <property type="evidence" value="ECO:0007669"/>
    <property type="project" value="TreeGrafter"/>
</dbReference>
<organism evidence="6 7">
    <name type="scientific">Novispirillum itersonii</name>
    <name type="common">Aquaspirillum itersonii</name>
    <dbReference type="NCBI Taxonomy" id="189"/>
    <lineage>
        <taxon>Bacteria</taxon>
        <taxon>Pseudomonadati</taxon>
        <taxon>Pseudomonadota</taxon>
        <taxon>Alphaproteobacteria</taxon>
        <taxon>Rhodospirillales</taxon>
        <taxon>Novispirillaceae</taxon>
        <taxon>Novispirillum</taxon>
    </lineage>
</organism>
<dbReference type="RefSeq" id="WP_184263735.1">
    <property type="nucleotide sequence ID" value="NZ_JACIIX010000008.1"/>
</dbReference>
<keyword evidence="3 6" id="KW-0238">DNA-binding</keyword>
<dbReference type="GO" id="GO:0043565">
    <property type="term" value="F:sequence-specific DNA binding"/>
    <property type="evidence" value="ECO:0007669"/>
    <property type="project" value="TreeGrafter"/>
</dbReference>
<dbReference type="SUPFAM" id="SSF53850">
    <property type="entry name" value="Periplasmic binding protein-like II"/>
    <property type="match status" value="1"/>
</dbReference>
<evidence type="ECO:0000313" key="7">
    <source>
        <dbReference type="Proteomes" id="UP000544872"/>
    </source>
</evidence>
<sequence>MSGWDGLEEFLAVAETGGFTKAAERLRLSPSQVSRAVAQLEERLQARLFFRTTRRVALTETGQILLTHCQRLQEEREEAFQAIGDVQQGSPKGVLRITCSVAYGEQFVMPLLNDFLEQHPQVHLDMELTNRTVDLVHERFDLAIRLGRLGDSAMVARQIAPRRMFLVAAPAYLEQRGTPHSLSELAGHRCLIGTSETWVFSNNGADWLFRPRQHWRCNSGHAVLDATLRGFGLAQLPDYYVRDPLRSGRLVPLLPDHQPPGHGVWALYPQRRYLSSKVRLVVDHLRAGLARCPEYQED</sequence>